<dbReference type="GO" id="GO:0005524">
    <property type="term" value="F:ATP binding"/>
    <property type="evidence" value="ECO:0007669"/>
    <property type="project" value="UniProtKB-KW"/>
</dbReference>
<evidence type="ECO:0000256" key="4">
    <source>
        <dbReference type="ARBA" id="ARBA00022840"/>
    </source>
</evidence>
<dbReference type="Pfam" id="PF13361">
    <property type="entry name" value="UvrD_C"/>
    <property type="match status" value="1"/>
</dbReference>
<dbReference type="PANTHER" id="PTHR21529">
    <property type="entry name" value="MAMMARY TURMOR VIRUS RECEPTOR HOMOLOG 1, 2 MTVR1, 2"/>
    <property type="match status" value="1"/>
</dbReference>
<protein>
    <recommendedName>
        <fullName evidence="5">UvrD-like helicase C-terminal domain-containing protein</fullName>
    </recommendedName>
</protein>
<sequence length="1021" mass="117078">MVCSGDQAQAITAGNQFKFSTLKGFLFRKNGKEVVERYLTINYRAQKSILDLSNGIISLLEFFFRGEIDKMPNESSGTLSLGSNLPRMFKENEEAALSFLFKESLCFLAGQVILVRTAHEKELLEIYLKKQGWDAPVLTILESKGLEFDDVVLYNVFKPSTATNLNKYRVLYTFDPPQGLHVPQFNSKIHGDLCHDLKNLYVAVTRTRKRLLFIDGSESNERQVFMHVFRRLIEWTSTSLEGPFCVGDSAKEDWEKEAIAYRNGGLLKEAQQAFFRAGNTVESKRCKAQILIRKLETLSDVKNRQSIATSAADVLKEIDEFRQAADVLMKVALFKSAGAIYESLDLALLAVDCYSQGNLFDELFAALTKFRLSLDANVVNRQYHECAQYYWNKRTKRAYTCIANIKDDSLALQFLEERSDITNEEFVSFLMKSYIDRQNFNRGVDFLKRTESSFQLAENLCEMVRHKWAEKSIFKKVYDLKLYRASKVLRKSLAEPSKLASISTRKIKILADLVLTSVFEPKDNAFAKAFLVKFHNAAIFEDGVIARVICQLLIYVIVFAMEQPHFVQQSLFDEELRTLITYFQLWDPSKTNECCISLIKSSSLQSIFNFKDTIQPENPIGTQLQQLFKTLSDSVSIQSVEIEKYWMMFEGENAIQPMDLSDQEATPPPIPMSSKTTIYSDGPIQRCLYDVLLQSLVALLSLNNVANTSLQHQSQIEVNEKNRAFLVSGIDWMKVLPQRYRDKKDGFYEISQVLLRTIKYFTDLRYSMHLPRTGLTTLMTVFRNTTMTAVEKDLVKVFSEADPMILDKNMKAFRYFLRGLDDWKQEILESTLSKTSSCPSALMKYYRDSVHPSTAMTFLLCAERVSASFSWRYSHAKTLLSIAPKDLGFVMNVFLPTFEKYQGDFERVQPLIDFMVSFVKFRPLIRSNSVPLRVIEMMISLLADVLWWCRKDSQEELVVGLVQELVAGGRAGRFTRDVNDEIDNVLRDAFFGYCELFKSSKMIPIIRGMILNFCVIGASNE</sequence>
<dbReference type="GO" id="GO:0016787">
    <property type="term" value="F:hydrolase activity"/>
    <property type="evidence" value="ECO:0007669"/>
    <property type="project" value="UniProtKB-KW"/>
</dbReference>
<evidence type="ECO:0000313" key="6">
    <source>
        <dbReference type="EMBL" id="ORY44849.1"/>
    </source>
</evidence>
<dbReference type="STRING" id="329046.A0A1Y2CCS9"/>
<dbReference type="InterPro" id="IPR039904">
    <property type="entry name" value="TRANK1"/>
</dbReference>
<dbReference type="Gene3D" id="3.40.50.300">
    <property type="entry name" value="P-loop containing nucleotide triphosphate hydrolases"/>
    <property type="match status" value="1"/>
</dbReference>
<name>A0A1Y2CCS9_9FUNG</name>
<dbReference type="EMBL" id="MCGO01000021">
    <property type="protein sequence ID" value="ORY44849.1"/>
    <property type="molecule type" value="Genomic_DNA"/>
</dbReference>
<evidence type="ECO:0000256" key="3">
    <source>
        <dbReference type="ARBA" id="ARBA00022806"/>
    </source>
</evidence>
<dbReference type="InterPro" id="IPR027417">
    <property type="entry name" value="P-loop_NTPase"/>
</dbReference>
<evidence type="ECO:0000256" key="2">
    <source>
        <dbReference type="ARBA" id="ARBA00022801"/>
    </source>
</evidence>
<keyword evidence="1" id="KW-0547">Nucleotide-binding</keyword>
<evidence type="ECO:0000313" key="7">
    <source>
        <dbReference type="Proteomes" id="UP000193642"/>
    </source>
</evidence>
<accession>A0A1Y2CCS9</accession>
<dbReference type="OrthoDB" id="3156807at2759"/>
<reference evidence="6 7" key="1">
    <citation type="submission" date="2016-07" db="EMBL/GenBank/DDBJ databases">
        <title>Pervasive Adenine N6-methylation of Active Genes in Fungi.</title>
        <authorList>
            <consortium name="DOE Joint Genome Institute"/>
            <person name="Mondo S.J."/>
            <person name="Dannebaum R.O."/>
            <person name="Kuo R.C."/>
            <person name="Labutti K."/>
            <person name="Haridas S."/>
            <person name="Kuo A."/>
            <person name="Salamov A."/>
            <person name="Ahrendt S.R."/>
            <person name="Lipzen A."/>
            <person name="Sullivan W."/>
            <person name="Andreopoulos W.B."/>
            <person name="Clum A."/>
            <person name="Lindquist E."/>
            <person name="Daum C."/>
            <person name="Ramamoorthy G.K."/>
            <person name="Gryganskyi A."/>
            <person name="Culley D."/>
            <person name="Magnuson J.K."/>
            <person name="James T.Y."/>
            <person name="O'Malley M.A."/>
            <person name="Stajich J.E."/>
            <person name="Spatafora J.W."/>
            <person name="Visel A."/>
            <person name="Grigoriev I.V."/>
        </authorList>
    </citation>
    <scope>NUCLEOTIDE SEQUENCE [LARGE SCALE GENOMIC DNA]</scope>
    <source>
        <strain evidence="6 7">JEL800</strain>
    </source>
</reference>
<dbReference type="GO" id="GO:0004386">
    <property type="term" value="F:helicase activity"/>
    <property type="evidence" value="ECO:0007669"/>
    <property type="project" value="UniProtKB-KW"/>
</dbReference>
<keyword evidence="4" id="KW-0067">ATP-binding</keyword>
<keyword evidence="3" id="KW-0347">Helicase</keyword>
<organism evidence="6 7">
    <name type="scientific">Rhizoclosmatium globosum</name>
    <dbReference type="NCBI Taxonomy" id="329046"/>
    <lineage>
        <taxon>Eukaryota</taxon>
        <taxon>Fungi</taxon>
        <taxon>Fungi incertae sedis</taxon>
        <taxon>Chytridiomycota</taxon>
        <taxon>Chytridiomycota incertae sedis</taxon>
        <taxon>Chytridiomycetes</taxon>
        <taxon>Chytridiales</taxon>
        <taxon>Chytriomycetaceae</taxon>
        <taxon>Rhizoclosmatium</taxon>
    </lineage>
</organism>
<dbReference type="Proteomes" id="UP000193642">
    <property type="component" value="Unassembled WGS sequence"/>
</dbReference>
<dbReference type="SUPFAM" id="SSF52540">
    <property type="entry name" value="P-loop containing nucleoside triphosphate hydrolases"/>
    <property type="match status" value="1"/>
</dbReference>
<evidence type="ECO:0000259" key="5">
    <source>
        <dbReference type="Pfam" id="PF13361"/>
    </source>
</evidence>
<keyword evidence="2" id="KW-0378">Hydrolase</keyword>
<proteinExistence type="predicted"/>
<keyword evidence="7" id="KW-1185">Reference proteome</keyword>
<dbReference type="PANTHER" id="PTHR21529:SF4">
    <property type="entry name" value="TPR AND ANKYRIN REPEAT-CONTAINING PROTEIN 1"/>
    <property type="match status" value="1"/>
</dbReference>
<gene>
    <name evidence="6" type="ORF">BCR33DRAFT_211099</name>
</gene>
<feature type="domain" description="UvrD-like helicase C-terminal" evidence="5">
    <location>
        <begin position="136"/>
        <end position="214"/>
    </location>
</feature>
<dbReference type="InterPro" id="IPR014017">
    <property type="entry name" value="DNA_helicase_UvrD-like_C"/>
</dbReference>
<dbReference type="AlphaFoldDB" id="A0A1Y2CCS9"/>
<evidence type="ECO:0000256" key="1">
    <source>
        <dbReference type="ARBA" id="ARBA00022741"/>
    </source>
</evidence>
<comment type="caution">
    <text evidence="6">The sequence shown here is derived from an EMBL/GenBank/DDBJ whole genome shotgun (WGS) entry which is preliminary data.</text>
</comment>